<sequence length="189" mass="21708">VVSVLDHFRPPSPNILSRTLPILKTLRQELYNQEEMDYVFQAILMPNFFYGLSVFGASSSDLNNVQHFLDKCYKGRYISRKLNIRELLERSDCRIFRKALRTNSPLVKILPERNFTNYAHTMLLSSYNGNRALQIVLRQSKVCCFLKVQRSRLLWPPVSQSGIILAKLAELAGKNPWRLLHGGSAAKKA</sequence>
<organism evidence="1 2">
    <name type="scientific">Porites evermanni</name>
    <dbReference type="NCBI Taxonomy" id="104178"/>
    <lineage>
        <taxon>Eukaryota</taxon>
        <taxon>Metazoa</taxon>
        <taxon>Cnidaria</taxon>
        <taxon>Anthozoa</taxon>
        <taxon>Hexacorallia</taxon>
        <taxon>Scleractinia</taxon>
        <taxon>Fungiina</taxon>
        <taxon>Poritidae</taxon>
        <taxon>Porites</taxon>
    </lineage>
</organism>
<feature type="non-terminal residue" evidence="1">
    <location>
        <position position="189"/>
    </location>
</feature>
<gene>
    <name evidence="1" type="ORF">PEVE_00014179</name>
</gene>
<keyword evidence="2" id="KW-1185">Reference proteome</keyword>
<evidence type="ECO:0008006" key="3">
    <source>
        <dbReference type="Google" id="ProtNLM"/>
    </source>
</evidence>
<protein>
    <recommendedName>
        <fullName evidence="3">Maturase K</fullName>
    </recommendedName>
</protein>
<feature type="non-terminal residue" evidence="1">
    <location>
        <position position="1"/>
    </location>
</feature>
<dbReference type="Proteomes" id="UP001159427">
    <property type="component" value="Unassembled WGS sequence"/>
</dbReference>
<reference evidence="1 2" key="1">
    <citation type="submission" date="2022-05" db="EMBL/GenBank/DDBJ databases">
        <authorList>
            <consortium name="Genoscope - CEA"/>
            <person name="William W."/>
        </authorList>
    </citation>
    <scope>NUCLEOTIDE SEQUENCE [LARGE SCALE GENOMIC DNA]</scope>
</reference>
<proteinExistence type="predicted"/>
<evidence type="ECO:0000313" key="1">
    <source>
        <dbReference type="EMBL" id="CAH3182383.1"/>
    </source>
</evidence>
<dbReference type="EMBL" id="CALNXI010002062">
    <property type="protein sequence ID" value="CAH3182383.1"/>
    <property type="molecule type" value="Genomic_DNA"/>
</dbReference>
<accession>A0ABN8RV43</accession>
<evidence type="ECO:0000313" key="2">
    <source>
        <dbReference type="Proteomes" id="UP001159427"/>
    </source>
</evidence>
<comment type="caution">
    <text evidence="1">The sequence shown here is derived from an EMBL/GenBank/DDBJ whole genome shotgun (WGS) entry which is preliminary data.</text>
</comment>
<name>A0ABN8RV43_9CNID</name>